<evidence type="ECO:0000313" key="6">
    <source>
        <dbReference type="Proteomes" id="UP000054466"/>
    </source>
</evidence>
<dbReference type="AlphaFoldDB" id="A0A0D2DA56"/>
<name>A0A0D2DA56_9EURO</name>
<proteinExistence type="predicted"/>
<keyword evidence="6" id="KW-1185">Reference proteome</keyword>
<dbReference type="Pfam" id="PF23865">
    <property type="entry name" value="DUF7223"/>
    <property type="match status" value="1"/>
</dbReference>
<evidence type="ECO:0000259" key="4">
    <source>
        <dbReference type="Pfam" id="PF23865"/>
    </source>
</evidence>
<dbReference type="STRING" id="569365.A0A0D2DA56"/>
<dbReference type="Proteomes" id="UP000054466">
    <property type="component" value="Unassembled WGS sequence"/>
</dbReference>
<dbReference type="EMBL" id="KN847041">
    <property type="protein sequence ID" value="KIW32559.1"/>
    <property type="molecule type" value="Genomic_DNA"/>
</dbReference>
<feature type="region of interest" description="Disordered" evidence="1">
    <location>
        <begin position="561"/>
        <end position="580"/>
    </location>
</feature>
<dbReference type="GeneID" id="27343284"/>
<feature type="compositionally biased region" description="Low complexity" evidence="1">
    <location>
        <begin position="561"/>
        <end position="577"/>
    </location>
</feature>
<organism evidence="5 6">
    <name type="scientific">Cladophialophora immunda</name>
    <dbReference type="NCBI Taxonomy" id="569365"/>
    <lineage>
        <taxon>Eukaryota</taxon>
        <taxon>Fungi</taxon>
        <taxon>Dikarya</taxon>
        <taxon>Ascomycota</taxon>
        <taxon>Pezizomycotina</taxon>
        <taxon>Eurotiomycetes</taxon>
        <taxon>Chaetothyriomycetidae</taxon>
        <taxon>Chaetothyriales</taxon>
        <taxon>Herpotrichiellaceae</taxon>
        <taxon>Cladophialophora</taxon>
    </lineage>
</organism>
<evidence type="ECO:0000256" key="1">
    <source>
        <dbReference type="SAM" id="MobiDB-lite"/>
    </source>
</evidence>
<dbReference type="InterPro" id="IPR055647">
    <property type="entry name" value="DUF7223"/>
</dbReference>
<feature type="chain" id="PRO_5002240309" evidence="2">
    <location>
        <begin position="20"/>
        <end position="714"/>
    </location>
</feature>
<dbReference type="HOGENOM" id="CLU_443429_0_0_1"/>
<feature type="domain" description="DUF7223" evidence="4">
    <location>
        <begin position="240"/>
        <end position="476"/>
    </location>
</feature>
<protein>
    <submittedName>
        <fullName evidence="5">Uncharacterized protein</fullName>
    </submittedName>
</protein>
<keyword evidence="2" id="KW-0732">Signal</keyword>
<dbReference type="OrthoDB" id="4146331at2759"/>
<gene>
    <name evidence="5" type="ORF">PV07_04090</name>
</gene>
<evidence type="ECO:0000259" key="3">
    <source>
        <dbReference type="Pfam" id="PF22974"/>
    </source>
</evidence>
<dbReference type="Pfam" id="PF22974">
    <property type="entry name" value="DUF7029"/>
    <property type="match status" value="1"/>
</dbReference>
<sequence length="714" mass="78445">MHSSRIILVLVTLYTAVASATTQLVPLDRHLWDGWRVNVKRATEDCCPYYPNSPTRTTNSSLFDVTLGHDEDLIWTSPNNTQLTTVLFNVVPAPGQRIIDMEKFSSALVMADCSEHFSLRFSTQQTFKAAKASFDWVNGGTNRTFILVGDSAVCQTSNRRIPWAINHATFNSTQRIVHFTAAKKLWVEAASAFTIDFGVASPGLQRRRVGFDKAGEALFDLSSSWPTTVLWFLNPNPLISINVDCENCGTKGTLAAHGHVKWSILDGFEIFELRAEPRGVEADVHLKLDMSGKADSAVSDLPGKKIKLAEIPLPGEFEIPDILKLGPSMEVGFGFELDSIEGEATITTGATASIPDTALAKVDFAVDSPEEFLDKSEFYGWFPEFEVEPLGIGAQLGMGLKVFFEFNVSLGVSLFPEFELPWVKVPEEGFEMMLVFKHPIFSFEGKAGHADNGYCPPDPRPNGVKLDVNVGSAMTVDGVMEFWTGRKDLFDIDLWEDSEDQQIVLVKHYCKAFGSFPTSTTTSKKTTTTTPVTTKRTSTSTLKISTTTSKVVTTPQTTTTAIPTTTTTTSKSSSTSSNPFPLRSPVPGEMNGWVLNVQQYQYWENDQSLERSSYLLYGDQLTRNTKCITVTSTSEMSTLSDLSTIPADAEITFDTSSGTSTNIDSCCIAMFETSNCDTARSWNKTCQEGGGELDVSFGVKAWLVYNCVGLNTEV</sequence>
<evidence type="ECO:0000256" key="2">
    <source>
        <dbReference type="SAM" id="SignalP"/>
    </source>
</evidence>
<dbReference type="RefSeq" id="XP_016252775.1">
    <property type="nucleotide sequence ID" value="XM_016390873.1"/>
</dbReference>
<feature type="domain" description="DUF7029" evidence="3">
    <location>
        <begin position="95"/>
        <end position="193"/>
    </location>
</feature>
<dbReference type="InterPro" id="IPR054293">
    <property type="entry name" value="DUF7029"/>
</dbReference>
<feature type="signal peptide" evidence="2">
    <location>
        <begin position="1"/>
        <end position="19"/>
    </location>
</feature>
<dbReference type="VEuPathDB" id="FungiDB:PV07_04090"/>
<reference evidence="5 6" key="1">
    <citation type="submission" date="2015-01" db="EMBL/GenBank/DDBJ databases">
        <title>The Genome Sequence of Cladophialophora immunda CBS83496.</title>
        <authorList>
            <consortium name="The Broad Institute Genomics Platform"/>
            <person name="Cuomo C."/>
            <person name="de Hoog S."/>
            <person name="Gorbushina A."/>
            <person name="Stielow B."/>
            <person name="Teixiera M."/>
            <person name="Abouelleil A."/>
            <person name="Chapman S.B."/>
            <person name="Priest M."/>
            <person name="Young S.K."/>
            <person name="Wortman J."/>
            <person name="Nusbaum C."/>
            <person name="Birren B."/>
        </authorList>
    </citation>
    <scope>NUCLEOTIDE SEQUENCE [LARGE SCALE GENOMIC DNA]</scope>
    <source>
        <strain evidence="5 6">CBS 83496</strain>
    </source>
</reference>
<accession>A0A0D2DA56</accession>
<evidence type="ECO:0000313" key="5">
    <source>
        <dbReference type="EMBL" id="KIW32559.1"/>
    </source>
</evidence>